<keyword evidence="2" id="KW-1185">Reference proteome</keyword>
<dbReference type="Pfam" id="PF20226">
    <property type="entry name" value="DUF6585"/>
    <property type="match status" value="1"/>
</dbReference>
<evidence type="ECO:0000313" key="1">
    <source>
        <dbReference type="EMBL" id="MFK4263650.1"/>
    </source>
</evidence>
<accession>A0ABW8LG02</accession>
<sequence length="220" mass="24096">MQRSDGIPVPASFSGIASNRAMGGLVHAMSGGSRLQAWRNRQLVITVYEHGSVVGLADDPNPFHFRYDEVTSFVQDLVKRYVNQSYRGTTTTCLISLNDGRSHRLQGQSTRTERNVVEDFRNLVDPKIAAAQLPGMFAAMRQGQAVAFGAYVLEPSALTTGTGRKHKRLPWPQVEQVTLERGLVKVTERGRRGAWATASTSAVPNLTAFLNLVREAQAGT</sequence>
<dbReference type="EMBL" id="JBJDQH010000001">
    <property type="protein sequence ID" value="MFK4263650.1"/>
    <property type="molecule type" value="Genomic_DNA"/>
</dbReference>
<reference evidence="1 2" key="1">
    <citation type="submission" date="2024-11" db="EMBL/GenBank/DDBJ databases">
        <title>The Natural Products Discovery Center: Release of the First 8490 Sequenced Strains for Exploring Actinobacteria Biosynthetic Diversity.</title>
        <authorList>
            <person name="Kalkreuter E."/>
            <person name="Kautsar S.A."/>
            <person name="Yang D."/>
            <person name="Bader C.D."/>
            <person name="Teijaro C.N."/>
            <person name="Fluegel L."/>
            <person name="Davis C.M."/>
            <person name="Simpson J.R."/>
            <person name="Lauterbach L."/>
            <person name="Steele A.D."/>
            <person name="Gui C."/>
            <person name="Meng S."/>
            <person name="Li G."/>
            <person name="Viehrig K."/>
            <person name="Ye F."/>
            <person name="Su P."/>
            <person name="Kiefer A.F."/>
            <person name="Nichols A."/>
            <person name="Cepeda A.J."/>
            <person name="Yan W."/>
            <person name="Fan B."/>
            <person name="Jiang Y."/>
            <person name="Adhikari A."/>
            <person name="Zheng C.-J."/>
            <person name="Schuster L."/>
            <person name="Cowan T.M."/>
            <person name="Smanski M.J."/>
            <person name="Chevrette M.G."/>
            <person name="De Carvalho L.P.S."/>
            <person name="Shen B."/>
        </authorList>
    </citation>
    <scope>NUCLEOTIDE SEQUENCE [LARGE SCALE GENOMIC DNA]</scope>
    <source>
        <strain evidence="1 2">NPDC020863</strain>
    </source>
</reference>
<dbReference type="InterPro" id="IPR046492">
    <property type="entry name" value="DUF6585"/>
</dbReference>
<protein>
    <submittedName>
        <fullName evidence="1">DUF6585 family protein</fullName>
    </submittedName>
</protein>
<name>A0ABW8LG02_9ACTN</name>
<dbReference type="Proteomes" id="UP001620295">
    <property type="component" value="Unassembled WGS sequence"/>
</dbReference>
<evidence type="ECO:0000313" key="2">
    <source>
        <dbReference type="Proteomes" id="UP001620295"/>
    </source>
</evidence>
<gene>
    <name evidence="1" type="ORF">ACI2L5_01745</name>
</gene>
<organism evidence="1 2">
    <name type="scientific">Streptomyces milbemycinicus</name>
    <dbReference type="NCBI Taxonomy" id="476552"/>
    <lineage>
        <taxon>Bacteria</taxon>
        <taxon>Bacillati</taxon>
        <taxon>Actinomycetota</taxon>
        <taxon>Actinomycetes</taxon>
        <taxon>Kitasatosporales</taxon>
        <taxon>Streptomycetaceae</taxon>
        <taxon>Streptomyces</taxon>
    </lineage>
</organism>
<proteinExistence type="predicted"/>
<comment type="caution">
    <text evidence="1">The sequence shown here is derived from an EMBL/GenBank/DDBJ whole genome shotgun (WGS) entry which is preliminary data.</text>
</comment>
<dbReference type="RefSeq" id="WP_358637137.1">
    <property type="nucleotide sequence ID" value="NZ_JBFAEV010000010.1"/>
</dbReference>